<dbReference type="InterPro" id="IPR009061">
    <property type="entry name" value="DNA-bd_dom_put_sf"/>
</dbReference>
<keyword evidence="1" id="KW-0678">Repressor</keyword>
<comment type="caution">
    <text evidence="6">The sequence shown here is derived from an EMBL/GenBank/DDBJ whole genome shotgun (WGS) entry which is preliminary data.</text>
</comment>
<keyword evidence="4" id="KW-0804">Transcription</keyword>
<evidence type="ECO:0000313" key="6">
    <source>
        <dbReference type="EMBL" id="MBB6731000.1"/>
    </source>
</evidence>
<dbReference type="EMBL" id="JACJVO010000009">
    <property type="protein sequence ID" value="MBB6731000.1"/>
    <property type="molecule type" value="Genomic_DNA"/>
</dbReference>
<evidence type="ECO:0000259" key="5">
    <source>
        <dbReference type="PROSITE" id="PS50937"/>
    </source>
</evidence>
<dbReference type="AlphaFoldDB" id="A0A7X0SJ95"/>
<dbReference type="SUPFAM" id="SSF46955">
    <property type="entry name" value="Putative DNA-binding domain"/>
    <property type="match status" value="1"/>
</dbReference>
<sequence length="131" mass="15425">MKGRMRIGDLTERAGVTPRTVRYYESIGLIPPGEREGAGQHYYTDETVERLRKIDQLKKLGLTLEEIRDVIDLYFTDSSGVQPKQKVLAILRQHLAETDEKIGGLQQFRTELQAHIERFERWLEEREQERR</sequence>
<evidence type="ECO:0000256" key="2">
    <source>
        <dbReference type="ARBA" id="ARBA00023015"/>
    </source>
</evidence>
<dbReference type="PANTHER" id="PTHR30204:SF69">
    <property type="entry name" value="MERR-FAMILY TRANSCRIPTIONAL REGULATOR"/>
    <property type="match status" value="1"/>
</dbReference>
<accession>A0A7X0SJ95</accession>
<keyword evidence="3" id="KW-0238">DNA-binding</keyword>
<evidence type="ECO:0000256" key="3">
    <source>
        <dbReference type="ARBA" id="ARBA00023125"/>
    </source>
</evidence>
<dbReference type="Pfam" id="PF13411">
    <property type="entry name" value="MerR_1"/>
    <property type="match status" value="1"/>
</dbReference>
<dbReference type="SMART" id="SM00422">
    <property type="entry name" value="HTH_MERR"/>
    <property type="match status" value="1"/>
</dbReference>
<dbReference type="PROSITE" id="PS50937">
    <property type="entry name" value="HTH_MERR_2"/>
    <property type="match status" value="1"/>
</dbReference>
<dbReference type="InterPro" id="IPR000551">
    <property type="entry name" value="MerR-type_HTH_dom"/>
</dbReference>
<evidence type="ECO:0000256" key="4">
    <source>
        <dbReference type="ARBA" id="ARBA00023163"/>
    </source>
</evidence>
<organism evidence="6 7">
    <name type="scientific">Cohnella zeiphila</name>
    <dbReference type="NCBI Taxonomy" id="2761120"/>
    <lineage>
        <taxon>Bacteria</taxon>
        <taxon>Bacillati</taxon>
        <taxon>Bacillota</taxon>
        <taxon>Bacilli</taxon>
        <taxon>Bacillales</taxon>
        <taxon>Paenibacillaceae</taxon>
        <taxon>Cohnella</taxon>
    </lineage>
</organism>
<dbReference type="GO" id="GO:0003677">
    <property type="term" value="F:DNA binding"/>
    <property type="evidence" value="ECO:0007669"/>
    <property type="project" value="UniProtKB-KW"/>
</dbReference>
<dbReference type="Proteomes" id="UP000564644">
    <property type="component" value="Unassembled WGS sequence"/>
</dbReference>
<dbReference type="PANTHER" id="PTHR30204">
    <property type="entry name" value="REDOX-CYCLING DRUG-SENSING TRANSCRIPTIONAL ACTIVATOR SOXR"/>
    <property type="match status" value="1"/>
</dbReference>
<keyword evidence="7" id="KW-1185">Reference proteome</keyword>
<protein>
    <submittedName>
        <fullName evidence="6">MerR family transcriptional regulator</fullName>
    </submittedName>
</protein>
<evidence type="ECO:0000313" key="7">
    <source>
        <dbReference type="Proteomes" id="UP000564644"/>
    </source>
</evidence>
<dbReference type="RefSeq" id="WP_185128653.1">
    <property type="nucleotide sequence ID" value="NZ_JACJVO010000009.1"/>
</dbReference>
<dbReference type="GO" id="GO:0003700">
    <property type="term" value="F:DNA-binding transcription factor activity"/>
    <property type="evidence" value="ECO:0007669"/>
    <property type="project" value="InterPro"/>
</dbReference>
<name>A0A7X0SJ95_9BACL</name>
<evidence type="ECO:0000256" key="1">
    <source>
        <dbReference type="ARBA" id="ARBA00022491"/>
    </source>
</evidence>
<reference evidence="6 7" key="1">
    <citation type="submission" date="2020-08" db="EMBL/GenBank/DDBJ databases">
        <title>Cohnella phylogeny.</title>
        <authorList>
            <person name="Dunlap C."/>
        </authorList>
    </citation>
    <scope>NUCLEOTIDE SEQUENCE [LARGE SCALE GENOMIC DNA]</scope>
    <source>
        <strain evidence="6 7">CBP 2801</strain>
    </source>
</reference>
<dbReference type="PRINTS" id="PR00040">
    <property type="entry name" value="HTHMERR"/>
</dbReference>
<gene>
    <name evidence="6" type="ORF">H7C18_08800</name>
</gene>
<keyword evidence="2" id="KW-0805">Transcription regulation</keyword>
<proteinExistence type="predicted"/>
<feature type="domain" description="HTH merR-type" evidence="5">
    <location>
        <begin position="4"/>
        <end position="73"/>
    </location>
</feature>
<dbReference type="Gene3D" id="1.10.1660.10">
    <property type="match status" value="1"/>
</dbReference>
<dbReference type="InterPro" id="IPR047057">
    <property type="entry name" value="MerR_fam"/>
</dbReference>